<sequence>MLKLSCHMTPSSPDVIPGKTEPGFTGPGYGVVKLRGRAVTTDGLAVYFGLKLGLYRFFQGQKV</sequence>
<dbReference type="KEGG" id="dmm:dnm_008180"/>
<evidence type="ECO:0000313" key="2">
    <source>
        <dbReference type="Proteomes" id="UP000663722"/>
    </source>
</evidence>
<name>A0A975BG10_9BACT</name>
<reference evidence="1" key="1">
    <citation type="journal article" date="2021" name="Microb. Physiol.">
        <title>Proteogenomic Insights into the Physiology of Marine, Sulfate-Reducing, Filamentous Desulfonema limicola and Desulfonema magnum.</title>
        <authorList>
            <person name="Schnaars V."/>
            <person name="Wohlbrand L."/>
            <person name="Scheve S."/>
            <person name="Hinrichs C."/>
            <person name="Reinhardt R."/>
            <person name="Rabus R."/>
        </authorList>
    </citation>
    <scope>NUCLEOTIDE SEQUENCE</scope>
    <source>
        <strain evidence="1">4be13</strain>
    </source>
</reference>
<proteinExistence type="predicted"/>
<dbReference type="AlphaFoldDB" id="A0A975BG10"/>
<accession>A0A975BG10</accession>
<protein>
    <submittedName>
        <fullName evidence="1">Uncharacterized protein</fullName>
    </submittedName>
</protein>
<organism evidence="1 2">
    <name type="scientific">Desulfonema magnum</name>
    <dbReference type="NCBI Taxonomy" id="45655"/>
    <lineage>
        <taxon>Bacteria</taxon>
        <taxon>Pseudomonadati</taxon>
        <taxon>Thermodesulfobacteriota</taxon>
        <taxon>Desulfobacteria</taxon>
        <taxon>Desulfobacterales</taxon>
        <taxon>Desulfococcaceae</taxon>
        <taxon>Desulfonema</taxon>
    </lineage>
</organism>
<dbReference type="EMBL" id="CP061800">
    <property type="protein sequence ID" value="QTA84817.1"/>
    <property type="molecule type" value="Genomic_DNA"/>
</dbReference>
<gene>
    <name evidence="1" type="ORF">dnm_008180</name>
</gene>
<evidence type="ECO:0000313" key="1">
    <source>
        <dbReference type="EMBL" id="QTA84817.1"/>
    </source>
</evidence>
<keyword evidence="2" id="KW-1185">Reference proteome</keyword>
<dbReference type="Proteomes" id="UP000663722">
    <property type="component" value="Chromosome"/>
</dbReference>